<evidence type="ECO:0000313" key="2">
    <source>
        <dbReference type="EMBL" id="TCL33010.1"/>
    </source>
</evidence>
<dbReference type="RefSeq" id="WP_132083264.1">
    <property type="nucleotide sequence ID" value="NZ_DAMAKO010000004.1"/>
</dbReference>
<keyword evidence="2" id="KW-0238">DNA-binding</keyword>
<dbReference type="OrthoDB" id="1681433at2"/>
<keyword evidence="3" id="KW-1185">Reference proteome</keyword>
<evidence type="ECO:0000259" key="1">
    <source>
        <dbReference type="PROSITE" id="PS50995"/>
    </source>
</evidence>
<dbReference type="InterPro" id="IPR036390">
    <property type="entry name" value="WH_DNA-bd_sf"/>
</dbReference>
<reference evidence="2 3" key="1">
    <citation type="submission" date="2019-03" db="EMBL/GenBank/DDBJ databases">
        <title>Genomic Encyclopedia of Type Strains, Phase IV (KMG-IV): sequencing the most valuable type-strain genomes for metagenomic binning, comparative biology and taxonomic classification.</title>
        <authorList>
            <person name="Goeker M."/>
        </authorList>
    </citation>
    <scope>NUCLEOTIDE SEQUENCE [LARGE SCALE GENOMIC DNA]</scope>
    <source>
        <strain evidence="2 3">DSM 15969</strain>
    </source>
</reference>
<name>A0A4R1PQ88_9FIRM</name>
<sequence>MHNVKTAETLFHLIPLLEKRFFRTVAQQSKTGLSPMQMHALLLLKEHSACTMTALAGEMLMPKQQVTPIIDKLVKEKYVQREYDPVDRRIIRIRLTPLGLDLLEKDRLTKLSVIDAKLSHLTESDLQSLHDAATAFSQLIQKLP</sequence>
<dbReference type="PROSITE" id="PS50995">
    <property type="entry name" value="HTH_MARR_2"/>
    <property type="match status" value="1"/>
</dbReference>
<organism evidence="2 3">
    <name type="scientific">Anaerospora hongkongensis</name>
    <dbReference type="NCBI Taxonomy" id="244830"/>
    <lineage>
        <taxon>Bacteria</taxon>
        <taxon>Bacillati</taxon>
        <taxon>Bacillota</taxon>
        <taxon>Negativicutes</taxon>
        <taxon>Selenomonadales</taxon>
        <taxon>Sporomusaceae</taxon>
        <taxon>Anaerospora</taxon>
    </lineage>
</organism>
<dbReference type="GO" id="GO:0006950">
    <property type="term" value="P:response to stress"/>
    <property type="evidence" value="ECO:0007669"/>
    <property type="project" value="TreeGrafter"/>
</dbReference>
<protein>
    <submittedName>
        <fullName evidence="2">DNA-binding MarR family transcriptional regulator</fullName>
    </submittedName>
</protein>
<dbReference type="Gene3D" id="1.10.10.10">
    <property type="entry name" value="Winged helix-like DNA-binding domain superfamily/Winged helix DNA-binding domain"/>
    <property type="match status" value="1"/>
</dbReference>
<dbReference type="PANTHER" id="PTHR33164:SF96">
    <property type="entry name" value="MARR-FAMILY TRANSCRIPTIONAL REGULATOR"/>
    <property type="match status" value="1"/>
</dbReference>
<dbReference type="Pfam" id="PF01047">
    <property type="entry name" value="MarR"/>
    <property type="match status" value="1"/>
</dbReference>
<comment type="caution">
    <text evidence="2">The sequence shown here is derived from an EMBL/GenBank/DDBJ whole genome shotgun (WGS) entry which is preliminary data.</text>
</comment>
<dbReference type="GO" id="GO:0003677">
    <property type="term" value="F:DNA binding"/>
    <property type="evidence" value="ECO:0007669"/>
    <property type="project" value="UniProtKB-KW"/>
</dbReference>
<dbReference type="SMART" id="SM00347">
    <property type="entry name" value="HTH_MARR"/>
    <property type="match status" value="1"/>
</dbReference>
<feature type="domain" description="HTH marR-type" evidence="1">
    <location>
        <begin position="7"/>
        <end position="144"/>
    </location>
</feature>
<dbReference type="Proteomes" id="UP000295063">
    <property type="component" value="Unassembled WGS sequence"/>
</dbReference>
<dbReference type="InterPro" id="IPR036388">
    <property type="entry name" value="WH-like_DNA-bd_sf"/>
</dbReference>
<gene>
    <name evidence="2" type="ORF">EV210_11987</name>
</gene>
<dbReference type="InterPro" id="IPR000835">
    <property type="entry name" value="HTH_MarR-typ"/>
</dbReference>
<dbReference type="AlphaFoldDB" id="A0A4R1PQ88"/>
<dbReference type="PANTHER" id="PTHR33164">
    <property type="entry name" value="TRANSCRIPTIONAL REGULATOR, MARR FAMILY"/>
    <property type="match status" value="1"/>
</dbReference>
<dbReference type="SUPFAM" id="SSF46785">
    <property type="entry name" value="Winged helix' DNA-binding domain"/>
    <property type="match status" value="1"/>
</dbReference>
<evidence type="ECO:0000313" key="3">
    <source>
        <dbReference type="Proteomes" id="UP000295063"/>
    </source>
</evidence>
<dbReference type="InterPro" id="IPR039422">
    <property type="entry name" value="MarR/SlyA-like"/>
</dbReference>
<proteinExistence type="predicted"/>
<accession>A0A4R1PQ88</accession>
<dbReference type="GO" id="GO:0003700">
    <property type="term" value="F:DNA-binding transcription factor activity"/>
    <property type="evidence" value="ECO:0007669"/>
    <property type="project" value="InterPro"/>
</dbReference>
<dbReference type="EMBL" id="SLUI01000019">
    <property type="protein sequence ID" value="TCL33010.1"/>
    <property type="molecule type" value="Genomic_DNA"/>
</dbReference>